<evidence type="ECO:0000313" key="2">
    <source>
        <dbReference type="Proteomes" id="UP000076154"/>
    </source>
</evidence>
<keyword evidence="2" id="KW-1185">Reference proteome</keyword>
<evidence type="ECO:0000313" key="1">
    <source>
        <dbReference type="EMBL" id="RDB24508.1"/>
    </source>
</evidence>
<reference evidence="1" key="1">
    <citation type="submission" date="2018-04" db="EMBL/GenBank/DDBJ databases">
        <title>Whole genome sequencing of Hypsizygus marmoreus.</title>
        <authorList>
            <person name="Choi I.-G."/>
            <person name="Min B."/>
            <person name="Kim J.-G."/>
            <person name="Kim S."/>
            <person name="Oh Y.-L."/>
            <person name="Kong W.-S."/>
            <person name="Park H."/>
            <person name="Jeong J."/>
            <person name="Song E.-S."/>
        </authorList>
    </citation>
    <scope>NUCLEOTIDE SEQUENCE [LARGE SCALE GENOMIC DNA]</scope>
    <source>
        <strain evidence="1">51987-8</strain>
    </source>
</reference>
<dbReference type="AlphaFoldDB" id="A0A369JRQ3"/>
<gene>
    <name evidence="1" type="ORF">Hypma_008299</name>
</gene>
<dbReference type="InParanoid" id="A0A369JRQ3"/>
<organism evidence="1 2">
    <name type="scientific">Hypsizygus marmoreus</name>
    <name type="common">White beech mushroom</name>
    <name type="synonym">Agaricus marmoreus</name>
    <dbReference type="NCBI Taxonomy" id="39966"/>
    <lineage>
        <taxon>Eukaryota</taxon>
        <taxon>Fungi</taxon>
        <taxon>Dikarya</taxon>
        <taxon>Basidiomycota</taxon>
        <taxon>Agaricomycotina</taxon>
        <taxon>Agaricomycetes</taxon>
        <taxon>Agaricomycetidae</taxon>
        <taxon>Agaricales</taxon>
        <taxon>Tricholomatineae</taxon>
        <taxon>Lyophyllaceae</taxon>
        <taxon>Hypsizygus</taxon>
    </lineage>
</organism>
<dbReference type="Proteomes" id="UP000076154">
    <property type="component" value="Unassembled WGS sequence"/>
</dbReference>
<sequence length="74" mass="8110">MEMNPPPSPTHVGTGEALVFIPLARVLSAVYASPYEESMLARRHLPDFESYTTAIQKAHPKPITPPPRNSPTLS</sequence>
<name>A0A369JRQ3_HYPMA</name>
<accession>A0A369JRQ3</accession>
<dbReference type="EMBL" id="LUEZ02000043">
    <property type="protein sequence ID" value="RDB24508.1"/>
    <property type="molecule type" value="Genomic_DNA"/>
</dbReference>
<comment type="caution">
    <text evidence="1">The sequence shown here is derived from an EMBL/GenBank/DDBJ whole genome shotgun (WGS) entry which is preliminary data.</text>
</comment>
<proteinExistence type="predicted"/>
<protein>
    <submittedName>
        <fullName evidence="1">Uncharacterized protein</fullName>
    </submittedName>
</protein>